<comment type="caution">
    <text evidence="1">The sequence shown here is derived from an EMBL/GenBank/DDBJ whole genome shotgun (WGS) entry which is preliminary data.</text>
</comment>
<protein>
    <submittedName>
        <fullName evidence="1">Uncharacterized protein</fullName>
    </submittedName>
</protein>
<evidence type="ECO:0000313" key="1">
    <source>
        <dbReference type="EMBL" id="KAH7848736.1"/>
    </source>
</evidence>
<organism evidence="1 2">
    <name type="scientific">Vaccinium darrowii</name>
    <dbReference type="NCBI Taxonomy" id="229202"/>
    <lineage>
        <taxon>Eukaryota</taxon>
        <taxon>Viridiplantae</taxon>
        <taxon>Streptophyta</taxon>
        <taxon>Embryophyta</taxon>
        <taxon>Tracheophyta</taxon>
        <taxon>Spermatophyta</taxon>
        <taxon>Magnoliopsida</taxon>
        <taxon>eudicotyledons</taxon>
        <taxon>Gunneridae</taxon>
        <taxon>Pentapetalae</taxon>
        <taxon>asterids</taxon>
        <taxon>Ericales</taxon>
        <taxon>Ericaceae</taxon>
        <taxon>Vaccinioideae</taxon>
        <taxon>Vaccinieae</taxon>
        <taxon>Vaccinium</taxon>
    </lineage>
</organism>
<accession>A0ACB7Y5B4</accession>
<gene>
    <name evidence="1" type="ORF">Vadar_006994</name>
</gene>
<name>A0ACB7Y5B4_9ERIC</name>
<sequence length="669" mass="73105">MPLPFEFHGNGVLEIFSDPSSSSSPLFESSASFLHKRNNFLRGEPTSVLDSIGSPISTSTLSSSLGGGSTDTAAVIGSTTTTTAAAAAVGGGGGAERCGTGMEDWESQEQEQSIIRWIMGDLDDPSMALNKLLQPGCGGAAAEFDFNGGFNGSNSGFGLELDPVGGNLMGSFINPNSGFPHNPSIHNPNYKLSNPRNPNLSLSPNAFNPPLEPPDLKPQIFNPPLLGNNNHQSQITQNPSFFQPLQYPNQEHHHILPPPAKRHNPSDSMLHQQPLLQLHPSYVNQRPVPPMGPKPKNAGEELQQGIIDQLYTVAELVASGNPPPLAAQGILARLNHQLSPMGKPFQRAAFFCKEALFKLLLHADNHHPSLNSSSPFNLILKIGAYKSFSEISPIIQFSNFTCNQALLEALDGYDRIHVIDFDIGYGGQWASLMHELSMRNTGALSLKITAFASPSTHDQLELGLTAENLNHFACEIKMAFEFEILNIDSLNSGSWSFPIHVSEHEAIAVNLPVGSFSSYQMSLPVVLRFVKQLSPKIVVSMDRSCDRTDLPFPNHAIHTLQTYASLLESLDAVNVNTDALQKIERFLIQPDIEKIIRGRFGSAEKTPNWRNLFLSSGFSPLTFSNFAESQAECVVKRTPVKGFHIERRQSSLVLCWQRKELISASAWKC</sequence>
<dbReference type="Proteomes" id="UP000828048">
    <property type="component" value="Chromosome 7"/>
</dbReference>
<keyword evidence="2" id="KW-1185">Reference proteome</keyword>
<proteinExistence type="predicted"/>
<dbReference type="EMBL" id="CM037157">
    <property type="protein sequence ID" value="KAH7848736.1"/>
    <property type="molecule type" value="Genomic_DNA"/>
</dbReference>
<evidence type="ECO:0000313" key="2">
    <source>
        <dbReference type="Proteomes" id="UP000828048"/>
    </source>
</evidence>
<reference evidence="1 2" key="1">
    <citation type="journal article" date="2021" name="Hortic Res">
        <title>High-quality reference genome and annotation aids understanding of berry development for evergreen blueberry (Vaccinium darrowii).</title>
        <authorList>
            <person name="Yu J."/>
            <person name="Hulse-Kemp A.M."/>
            <person name="Babiker E."/>
            <person name="Staton M."/>
        </authorList>
    </citation>
    <scope>NUCLEOTIDE SEQUENCE [LARGE SCALE GENOMIC DNA]</scope>
    <source>
        <strain evidence="2">cv. NJ 8807/NJ 8810</strain>
        <tissue evidence="1">Young leaf</tissue>
    </source>
</reference>